<evidence type="ECO:0000256" key="2">
    <source>
        <dbReference type="ARBA" id="ARBA00022490"/>
    </source>
</evidence>
<feature type="compositionally biased region" description="Low complexity" evidence="10">
    <location>
        <begin position="315"/>
        <end position="331"/>
    </location>
</feature>
<dbReference type="PANTHER" id="PTHR23040:SF1">
    <property type="entry name" value="OUTER DYNEIN ARM-DOCKING COMPLEX SUBUNIT 4"/>
    <property type="match status" value="1"/>
</dbReference>
<dbReference type="PANTHER" id="PTHR23040">
    <property type="match status" value="1"/>
</dbReference>
<comment type="subcellular location">
    <subcellularLocation>
        <location evidence="1">Cytoplasm</location>
        <location evidence="1">Cytoskeleton</location>
        <location evidence="1">Cilium axoneme</location>
    </subcellularLocation>
</comment>
<reference evidence="11" key="1">
    <citation type="submission" date="2021-05" db="EMBL/GenBank/DDBJ databases">
        <title>A free-living protist that lacks canonical eukaryotic 1 DNA replication and segregation systems.</title>
        <authorList>
            <person name="Salas-Leiva D.E."/>
            <person name="Tromer E.C."/>
            <person name="Curtis B.A."/>
            <person name="Jerlstrom-Hultqvist J."/>
            <person name="Kolisko M."/>
            <person name="Yi Z."/>
            <person name="Salas-Leiva J.S."/>
            <person name="Gallot-Lavallee L."/>
            <person name="Kops G.J.P.L."/>
            <person name="Archibald J.M."/>
            <person name="Simpson A.G.B."/>
            <person name="Roger A.J."/>
        </authorList>
    </citation>
    <scope>NUCLEOTIDE SEQUENCE</scope>
    <source>
        <strain evidence="11">BICM</strain>
    </source>
</reference>
<evidence type="ECO:0000313" key="11">
    <source>
        <dbReference type="EMBL" id="KAG9397527.1"/>
    </source>
</evidence>
<dbReference type="PROSITE" id="PS50005">
    <property type="entry name" value="TPR"/>
    <property type="match status" value="1"/>
</dbReference>
<evidence type="ECO:0000256" key="1">
    <source>
        <dbReference type="ARBA" id="ARBA00004430"/>
    </source>
</evidence>
<keyword evidence="3" id="KW-0677">Repeat</keyword>
<evidence type="ECO:0000256" key="3">
    <source>
        <dbReference type="ARBA" id="ARBA00022737"/>
    </source>
</evidence>
<feature type="compositionally biased region" description="Low complexity" evidence="10">
    <location>
        <begin position="162"/>
        <end position="176"/>
    </location>
</feature>
<gene>
    <name evidence="11" type="ORF">J8273_0657</name>
</gene>
<evidence type="ECO:0000256" key="8">
    <source>
        <dbReference type="ARBA" id="ARBA00034143"/>
    </source>
</evidence>
<dbReference type="EMBL" id="JAHDYR010000001">
    <property type="protein sequence ID" value="KAG9397527.1"/>
    <property type="molecule type" value="Genomic_DNA"/>
</dbReference>
<dbReference type="SUPFAM" id="SSF48452">
    <property type="entry name" value="TPR-like"/>
    <property type="match status" value="2"/>
</dbReference>
<name>A0A8J6BHE9_9EUKA</name>
<keyword evidence="2" id="KW-0963">Cytoplasm</keyword>
<evidence type="ECO:0000256" key="9">
    <source>
        <dbReference type="PROSITE-ProRule" id="PRU00339"/>
    </source>
</evidence>
<keyword evidence="12" id="KW-1185">Reference proteome</keyword>
<accession>A0A8J6BHE9</accession>
<feature type="repeat" description="TPR" evidence="9">
    <location>
        <begin position="6"/>
        <end position="39"/>
    </location>
</feature>
<proteinExistence type="predicted"/>
<feature type="region of interest" description="Disordered" evidence="10">
    <location>
        <begin position="136"/>
        <end position="189"/>
    </location>
</feature>
<sequence>MAENLFNIFSSEGDTFVRREEFERAVEAYSKALDIRSDSRNALLSRSRCYVRLGQYQLALQDAESCIGGDKTFHTGLCQKAEALYAAGDFEYALVFFHRAHRIRSDIMEYQLGIRKAESAINRAIGLGPESFSRPGTSATFSAAMPSPMERSLRSSGGVSIPATPTSAAGSGATTPLPRSASRSGGEGKVNRKLLGELYDDQEFLKKLLAEPGMQQNESMTKAISTGLDFIDSRTEFWRQQLSTPQASLSRTTPRSSRPGSTRPSTTNGRLFSGSPAKKRRASLGGTAKLPAASGSTRPRTTVPSARATRSTPTSARGQKSQSQRGSRRSSLTSVLGRITPIDENRADTGVIDRLPELSVNTASEATPSVTSSPANSKQVTPRRNSTLNSTEMEERRRSIRATHYVAKVMSNIEEALKTGAPDLALQFGKSLLSRLSTLEVPDHGKVTADAHSVMGTIYMALDRPTPAVIHHKKDLDISLEHGNVGGHMRALRQLANAYIRLDDIDMAVAVSTKLIDGELNPPSYILGEAMLQRGRAKYELKRFLEGAQDAEKAFEILIQPAEPREPGTEGVDTVLFGFDGNLASTRPELLLDGLCLHGRCLMALGKDAEAIERLQLCVQMAKENDDKTAQAAALTNLSVIELSQGRTEQGKKLQQEAMLVSQGRD</sequence>
<dbReference type="InterPro" id="IPR040111">
    <property type="entry name" value="ODAD4"/>
</dbReference>
<keyword evidence="4 9" id="KW-0802">TPR repeat</keyword>
<feature type="compositionally biased region" description="Polar residues" evidence="10">
    <location>
        <begin position="294"/>
        <end position="314"/>
    </location>
</feature>
<feature type="region of interest" description="Disordered" evidence="10">
    <location>
        <begin position="359"/>
        <end position="397"/>
    </location>
</feature>
<dbReference type="OrthoDB" id="2423701at2759"/>
<evidence type="ECO:0000256" key="4">
    <source>
        <dbReference type="ARBA" id="ARBA00022803"/>
    </source>
</evidence>
<dbReference type="InterPro" id="IPR011990">
    <property type="entry name" value="TPR-like_helical_dom_sf"/>
</dbReference>
<keyword evidence="5" id="KW-0206">Cytoskeleton</keyword>
<evidence type="ECO:0000256" key="7">
    <source>
        <dbReference type="ARBA" id="ARBA00034139"/>
    </source>
</evidence>
<organism evidence="11 12">
    <name type="scientific">Carpediemonas membranifera</name>
    <dbReference type="NCBI Taxonomy" id="201153"/>
    <lineage>
        <taxon>Eukaryota</taxon>
        <taxon>Metamonada</taxon>
        <taxon>Carpediemonas-like organisms</taxon>
        <taxon>Carpediemonas</taxon>
    </lineage>
</organism>
<feature type="compositionally biased region" description="Polar residues" evidence="10">
    <location>
        <begin position="359"/>
        <end position="391"/>
    </location>
</feature>
<evidence type="ECO:0000256" key="6">
    <source>
        <dbReference type="ARBA" id="ARBA00023273"/>
    </source>
</evidence>
<dbReference type="Proteomes" id="UP000717585">
    <property type="component" value="Unassembled WGS sequence"/>
</dbReference>
<dbReference type="GO" id="GO:0005930">
    <property type="term" value="C:axoneme"/>
    <property type="evidence" value="ECO:0007669"/>
    <property type="project" value="UniProtKB-SubCell"/>
</dbReference>
<comment type="caution">
    <text evidence="11">The sequence shown here is derived from an EMBL/GenBank/DDBJ whole genome shotgun (WGS) entry which is preliminary data.</text>
</comment>
<dbReference type="Gene3D" id="1.25.40.10">
    <property type="entry name" value="Tetratricopeptide repeat domain"/>
    <property type="match status" value="3"/>
</dbReference>
<protein>
    <recommendedName>
        <fullName evidence="7">Outer dynein arm-docking complex subunit 4</fullName>
    </recommendedName>
    <alternativeName>
        <fullName evidence="8">Tetratricopeptide repeat protein 25</fullName>
    </alternativeName>
</protein>
<feature type="region of interest" description="Disordered" evidence="10">
    <location>
        <begin position="242"/>
        <end position="341"/>
    </location>
</feature>
<evidence type="ECO:0000256" key="10">
    <source>
        <dbReference type="SAM" id="MobiDB-lite"/>
    </source>
</evidence>
<dbReference type="AlphaFoldDB" id="A0A8J6BHE9"/>
<evidence type="ECO:0000313" key="12">
    <source>
        <dbReference type="Proteomes" id="UP000717585"/>
    </source>
</evidence>
<feature type="compositionally biased region" description="Low complexity" evidence="10">
    <location>
        <begin position="250"/>
        <end position="267"/>
    </location>
</feature>
<dbReference type="InterPro" id="IPR019734">
    <property type="entry name" value="TPR_rpt"/>
</dbReference>
<dbReference type="SMART" id="SM00028">
    <property type="entry name" value="TPR"/>
    <property type="match status" value="6"/>
</dbReference>
<keyword evidence="6" id="KW-0966">Cell projection</keyword>
<evidence type="ECO:0000256" key="5">
    <source>
        <dbReference type="ARBA" id="ARBA00023212"/>
    </source>
</evidence>